<protein>
    <submittedName>
        <fullName evidence="3">YcaO-like family protein</fullName>
    </submittedName>
</protein>
<dbReference type="PANTHER" id="PTHR37809">
    <property type="entry name" value="RIBOSOMAL PROTEIN S12 METHYLTHIOTRANSFERASE ACCESSORY FACTOR YCAO"/>
    <property type="match status" value="1"/>
</dbReference>
<feature type="domain" description="YcaO" evidence="2">
    <location>
        <begin position="71"/>
        <end position="405"/>
    </location>
</feature>
<evidence type="ECO:0000259" key="2">
    <source>
        <dbReference type="PROSITE" id="PS51664"/>
    </source>
</evidence>
<organism evidence="3 4">
    <name type="scientific">Roseibium aggregatum</name>
    <dbReference type="NCBI Taxonomy" id="187304"/>
    <lineage>
        <taxon>Bacteria</taxon>
        <taxon>Pseudomonadati</taxon>
        <taxon>Pseudomonadota</taxon>
        <taxon>Alphaproteobacteria</taxon>
        <taxon>Hyphomicrobiales</taxon>
        <taxon>Stappiaceae</taxon>
        <taxon>Roseibium</taxon>
    </lineage>
</organism>
<dbReference type="PANTHER" id="PTHR37809:SF1">
    <property type="entry name" value="RIBOSOMAL PROTEIN S12 METHYLTHIOTRANSFERASE ACCESSORY FACTOR YCAO"/>
    <property type="match status" value="1"/>
</dbReference>
<feature type="compositionally biased region" description="Basic and acidic residues" evidence="1">
    <location>
        <begin position="8"/>
        <end position="18"/>
    </location>
</feature>
<comment type="caution">
    <text evidence="3">The sequence shown here is derived from an EMBL/GenBank/DDBJ whole genome shotgun (WGS) entry which is preliminary data.</text>
</comment>
<dbReference type="Proteomes" id="UP000664096">
    <property type="component" value="Unassembled WGS sequence"/>
</dbReference>
<dbReference type="RefSeq" id="WP_207141106.1">
    <property type="nucleotide sequence ID" value="NZ_JAEKJZ010000002.1"/>
</dbReference>
<gene>
    <name evidence="3" type="ORF">JF539_13025</name>
</gene>
<dbReference type="InterPro" id="IPR003776">
    <property type="entry name" value="YcaO-like_dom"/>
</dbReference>
<name>A0A939J451_9HYPH</name>
<evidence type="ECO:0000313" key="3">
    <source>
        <dbReference type="EMBL" id="MBN9671262.1"/>
    </source>
</evidence>
<sequence>MPVQELDNSAKRYREGTHRTVPPGRTLAKVKPFLDEMGITRLANLTGLDRIGVPVVSAVRPNSRSVSISQGKGTSLDAAMASAAMEAIENYHAERIVLPLKFGSYNEFSAHHDLVDVDALPKLKSGAWHPDRRIFWIEGRELSTGTAVWLPFEMVHSNYTVPAITGSGCFVSCTNGLASGNHILEAIAHGICEVVERDANSLWNRLSDKARATTRIDLSTIADPECLVSLQALRRAGFAAGIWDMTSDVGIPAFYCLIVDEQVPLGHSGGGAGCHLDPAIAVSRAITEAIQVRTNYIAGARDDLGRSEYQADEITEKNNHARRLMDLFSPKPLDFARFVDRSGDSFESDVETMLDRLGKAGIEKVLCVDLTNDAFQIPVVRIVIPGLEGPDDHEDYLPGLRAGHA</sequence>
<reference evidence="3" key="1">
    <citation type="submission" date="2020-12" db="EMBL/GenBank/DDBJ databases">
        <title>Oil enriched cultivation method for isolating marine PHA-producing bacteria.</title>
        <authorList>
            <person name="Zheng W."/>
            <person name="Yu S."/>
            <person name="Huang Y."/>
        </authorList>
    </citation>
    <scope>NUCLEOTIDE SEQUENCE</scope>
    <source>
        <strain evidence="3">SY-2-12</strain>
    </source>
</reference>
<feature type="region of interest" description="Disordered" evidence="1">
    <location>
        <begin position="1"/>
        <end position="21"/>
    </location>
</feature>
<evidence type="ECO:0000313" key="4">
    <source>
        <dbReference type="Proteomes" id="UP000664096"/>
    </source>
</evidence>
<dbReference type="PROSITE" id="PS51664">
    <property type="entry name" value="YCAO"/>
    <property type="match status" value="1"/>
</dbReference>
<evidence type="ECO:0000256" key="1">
    <source>
        <dbReference type="SAM" id="MobiDB-lite"/>
    </source>
</evidence>
<proteinExistence type="predicted"/>
<dbReference type="NCBIfam" id="TIGR00702">
    <property type="entry name" value="YcaO-type kinase domain"/>
    <property type="match status" value="1"/>
</dbReference>
<accession>A0A939J451</accession>
<dbReference type="Gene3D" id="3.30.160.660">
    <property type="match status" value="1"/>
</dbReference>
<dbReference type="Pfam" id="PF02624">
    <property type="entry name" value="YcaO"/>
    <property type="match status" value="1"/>
</dbReference>
<dbReference type="EMBL" id="JAEKJZ010000002">
    <property type="protein sequence ID" value="MBN9671262.1"/>
    <property type="molecule type" value="Genomic_DNA"/>
</dbReference>
<dbReference type="AlphaFoldDB" id="A0A939J451"/>